<accession>A0A517Q1N8</accession>
<dbReference type="Gene3D" id="1.10.10.10">
    <property type="entry name" value="Winged helix-like DNA-binding domain superfamily/Winged helix DNA-binding domain"/>
    <property type="match status" value="1"/>
</dbReference>
<dbReference type="RefSeq" id="WP_145448201.1">
    <property type="nucleotide sequence ID" value="NZ_CP037421.1"/>
</dbReference>
<comment type="similarity">
    <text evidence="1">Belongs to the ROK (NagC/XylR) family.</text>
</comment>
<evidence type="ECO:0000313" key="3">
    <source>
        <dbReference type="Proteomes" id="UP000315647"/>
    </source>
</evidence>
<evidence type="ECO:0000256" key="1">
    <source>
        <dbReference type="ARBA" id="ARBA00006479"/>
    </source>
</evidence>
<dbReference type="Proteomes" id="UP000315647">
    <property type="component" value="Chromosome"/>
</dbReference>
<dbReference type="EMBL" id="CP037421">
    <property type="protein sequence ID" value="QDT25526.1"/>
    <property type="molecule type" value="Genomic_DNA"/>
</dbReference>
<dbReference type="InterPro" id="IPR036390">
    <property type="entry name" value="WH_DNA-bd_sf"/>
</dbReference>
<dbReference type="InterPro" id="IPR043129">
    <property type="entry name" value="ATPase_NBD"/>
</dbReference>
<dbReference type="SUPFAM" id="SSF53067">
    <property type="entry name" value="Actin-like ATPase domain"/>
    <property type="match status" value="1"/>
</dbReference>
<keyword evidence="3" id="KW-1185">Reference proteome</keyword>
<name>A0A517Q1N8_9PLAN</name>
<reference evidence="2 3" key="1">
    <citation type="submission" date="2019-03" db="EMBL/GenBank/DDBJ databases">
        <title>Deep-cultivation of Planctomycetes and their phenomic and genomic characterization uncovers novel biology.</title>
        <authorList>
            <person name="Wiegand S."/>
            <person name="Jogler M."/>
            <person name="Boedeker C."/>
            <person name="Pinto D."/>
            <person name="Vollmers J."/>
            <person name="Rivas-Marin E."/>
            <person name="Kohn T."/>
            <person name="Peeters S.H."/>
            <person name="Heuer A."/>
            <person name="Rast P."/>
            <person name="Oberbeckmann S."/>
            <person name="Bunk B."/>
            <person name="Jeske O."/>
            <person name="Meyerdierks A."/>
            <person name="Storesund J.E."/>
            <person name="Kallscheuer N."/>
            <person name="Luecker S."/>
            <person name="Lage O.M."/>
            <person name="Pohl T."/>
            <person name="Merkel B.J."/>
            <person name="Hornburger P."/>
            <person name="Mueller R.-W."/>
            <person name="Bruemmer F."/>
            <person name="Labrenz M."/>
            <person name="Spormann A.M."/>
            <person name="Op den Camp H."/>
            <person name="Overmann J."/>
            <person name="Amann R."/>
            <person name="Jetten M.S.M."/>
            <person name="Mascher T."/>
            <person name="Medema M.H."/>
            <person name="Devos D.P."/>
            <person name="Kaster A.-K."/>
            <person name="Ovreas L."/>
            <person name="Rohde M."/>
            <person name="Galperin M.Y."/>
            <person name="Jogler C."/>
        </authorList>
    </citation>
    <scope>NUCLEOTIDE SEQUENCE [LARGE SCALE GENOMIC DNA]</scope>
    <source>
        <strain evidence="2 3">Enr10</strain>
    </source>
</reference>
<protein>
    <submittedName>
        <fullName evidence="2">N-acetylglucosamine repressor</fullName>
    </submittedName>
</protein>
<dbReference type="InterPro" id="IPR009351">
    <property type="entry name" value="AlkZ-like"/>
</dbReference>
<dbReference type="InterPro" id="IPR036388">
    <property type="entry name" value="WH-like_DNA-bd_sf"/>
</dbReference>
<dbReference type="Pfam" id="PF06224">
    <property type="entry name" value="AlkZ-like"/>
    <property type="match status" value="1"/>
</dbReference>
<dbReference type="PANTHER" id="PTHR18964">
    <property type="entry name" value="ROK (REPRESSOR, ORF, KINASE) FAMILY"/>
    <property type="match status" value="1"/>
</dbReference>
<organism evidence="2 3">
    <name type="scientific">Gimesia panareensis</name>
    <dbReference type="NCBI Taxonomy" id="2527978"/>
    <lineage>
        <taxon>Bacteria</taxon>
        <taxon>Pseudomonadati</taxon>
        <taxon>Planctomycetota</taxon>
        <taxon>Planctomycetia</taxon>
        <taxon>Planctomycetales</taxon>
        <taxon>Planctomycetaceae</taxon>
        <taxon>Gimesia</taxon>
    </lineage>
</organism>
<evidence type="ECO:0000313" key="2">
    <source>
        <dbReference type="EMBL" id="QDT25526.1"/>
    </source>
</evidence>
<dbReference type="PANTHER" id="PTHR18964:SF149">
    <property type="entry name" value="BIFUNCTIONAL UDP-N-ACETYLGLUCOSAMINE 2-EPIMERASE_N-ACETYLMANNOSAMINE KINASE"/>
    <property type="match status" value="1"/>
</dbReference>
<dbReference type="Pfam" id="PF00480">
    <property type="entry name" value="ROK"/>
    <property type="match status" value="1"/>
</dbReference>
<proteinExistence type="inferred from homology"/>
<dbReference type="AlphaFoldDB" id="A0A517Q1N8"/>
<dbReference type="InterPro" id="IPR000600">
    <property type="entry name" value="ROK"/>
</dbReference>
<sequence>MKSLVSSQPQLISQMNERMVLRILRSNGPSSRAEVRRLTGVTAPTVSKAVASLLKSGMLEEFEVASTSRGRPAKKLRLARETAQVVALVIDSPTCTLISTGLDGTLREETRVEFKTPDTYQQLLEIVTDTIENIQSTRGVRTLGTGISLPGLFDYREGRSLLSPNVPITNGQSIGKDLAQCLGMECVVLQETDALCLAERHSVLAQDIDDFAMLDTSTGIGLGVLIEGRLFKGNNGLAGEIGHLPMVPDGVKCGCGRRGCLETIASDTAFVRMISERVGRRLDLPQILELVQSNQLDVSRELASVCNQLAFALVTAINLFNPQTLFIHSRLFDMDESFMDQLQERTAEQALACSFRDCRIQRARGSKLEGAVAGIVENLTDSRIRESNPHYVKVL</sequence>
<gene>
    <name evidence="2" type="primary">nagC_2</name>
    <name evidence="2" type="ORF">Enr10x_08220</name>
</gene>
<dbReference type="SUPFAM" id="SSF46785">
    <property type="entry name" value="Winged helix' DNA-binding domain"/>
    <property type="match status" value="1"/>
</dbReference>
<dbReference type="Gene3D" id="3.30.420.40">
    <property type="match status" value="2"/>
</dbReference>